<feature type="transmembrane region" description="Helical" evidence="1">
    <location>
        <begin position="7"/>
        <end position="31"/>
    </location>
</feature>
<dbReference type="Proteomes" id="UP000192721">
    <property type="component" value="Unassembled WGS sequence"/>
</dbReference>
<keyword evidence="1" id="KW-1133">Transmembrane helix</keyword>
<protein>
    <recommendedName>
        <fullName evidence="4">Prepilin-type N-terminal cleavage/methylation domain-containing protein</fullName>
    </recommendedName>
</protein>
<evidence type="ECO:0000313" key="2">
    <source>
        <dbReference type="EMBL" id="OQS34323.1"/>
    </source>
</evidence>
<gene>
    <name evidence="2" type="ORF">B0T45_18960</name>
</gene>
<dbReference type="PROSITE" id="PS00409">
    <property type="entry name" value="PROKAR_NTER_METHYL"/>
    <property type="match status" value="1"/>
</dbReference>
<evidence type="ECO:0000313" key="3">
    <source>
        <dbReference type="Proteomes" id="UP000192721"/>
    </source>
</evidence>
<name>A0A1W0CHT6_9NEIS</name>
<organism evidence="2 3">
    <name type="scientific">Chromobacterium haemolyticum</name>
    <dbReference type="NCBI Taxonomy" id="394935"/>
    <lineage>
        <taxon>Bacteria</taxon>
        <taxon>Pseudomonadati</taxon>
        <taxon>Pseudomonadota</taxon>
        <taxon>Betaproteobacteria</taxon>
        <taxon>Neisseriales</taxon>
        <taxon>Chromobacteriaceae</taxon>
        <taxon>Chromobacterium</taxon>
    </lineage>
</organism>
<proteinExistence type="predicted"/>
<keyword evidence="1" id="KW-0472">Membrane</keyword>
<sequence length="231" mass="24507">MNKRASGFSLLELLIGMLLALITTLAMLTLYRQTARSVFDPDQGSAKLAQRDSQLMAALLSVQQQAQEAGFGAGGGREQNLLLLSISDLRLNADGAVTALSAAPAASGSGNAAVWRYRPQLDAGAYACRGVARLGEAGQNSVVYQLQADDCAVISDALSQPSQWRARALTGPLPPRHRLNMALRLEQPCWPYAAATAASQTFPQLLLNYDNAQQGESRSFASCLTNLAAPS</sequence>
<dbReference type="EMBL" id="MUKV01000033">
    <property type="protein sequence ID" value="OQS34323.1"/>
    <property type="molecule type" value="Genomic_DNA"/>
</dbReference>
<evidence type="ECO:0008006" key="4">
    <source>
        <dbReference type="Google" id="ProtNLM"/>
    </source>
</evidence>
<dbReference type="RefSeq" id="WP_081556547.1">
    <property type="nucleotide sequence ID" value="NZ_CP109905.1"/>
</dbReference>
<evidence type="ECO:0000256" key="1">
    <source>
        <dbReference type="SAM" id="Phobius"/>
    </source>
</evidence>
<dbReference type="InterPro" id="IPR012902">
    <property type="entry name" value="N_methyl_site"/>
</dbReference>
<comment type="caution">
    <text evidence="2">The sequence shown here is derived from an EMBL/GenBank/DDBJ whole genome shotgun (WGS) entry which is preliminary data.</text>
</comment>
<reference evidence="2 3" key="1">
    <citation type="submission" date="2017-02" db="EMBL/GenBank/DDBJ databases">
        <title>Chromobacterium haemolyticum H5244.</title>
        <authorList>
            <person name="Gulvik C.A."/>
        </authorList>
    </citation>
    <scope>NUCLEOTIDE SEQUENCE [LARGE SCALE GENOMIC DNA]</scope>
    <source>
        <strain evidence="2 3">H5244</strain>
    </source>
</reference>
<keyword evidence="1" id="KW-0812">Transmembrane</keyword>
<dbReference type="AlphaFoldDB" id="A0A1W0CHT6"/>
<accession>A0A1W0CHT6</accession>